<evidence type="ECO:0000256" key="1">
    <source>
        <dbReference type="ARBA" id="ARBA00007274"/>
    </source>
</evidence>
<dbReference type="Gene3D" id="2.160.10.10">
    <property type="entry name" value="Hexapeptide repeat proteins"/>
    <property type="match status" value="1"/>
</dbReference>
<accession>A0A1H6AS56</accession>
<dbReference type="AlphaFoldDB" id="A0A1H6AS56"/>
<dbReference type="InterPro" id="IPR011004">
    <property type="entry name" value="Trimer_LpxA-like_sf"/>
</dbReference>
<dbReference type="PANTHER" id="PTHR43300">
    <property type="entry name" value="ACETYLTRANSFERASE"/>
    <property type="match status" value="1"/>
</dbReference>
<keyword evidence="9" id="KW-1185">Reference proteome</keyword>
<sequence length="215" mass="23192">MLIVGANGFAKEVLEVLHNLNQLENLVFYDDINDALPEKLFGKFPILKTMQEASIYFKTINNHFTIGIGNPFLRKKLHDTFISIGGVFSSTISPSAVIGNFDVQIGLGSNVLSGTVFSNSTILGIGCIVYYNSIITHDCRIGDFVEISPSVTLLGRCSIDSYSQIGANTTILPDVEIGKNVIIGAGSIVTKNIPDNCVAVGIPAKIIKKLNPLEF</sequence>
<feature type="site" description="Increases basicity of active site His" evidence="5">
    <location>
        <position position="138"/>
    </location>
</feature>
<keyword evidence="4 8" id="KW-0012">Acyltransferase</keyword>
<dbReference type="RefSeq" id="WP_104000975.1">
    <property type="nucleotide sequence ID" value="NZ_FNVP01000019.1"/>
</dbReference>
<organism evidence="8 9">
    <name type="scientific">Flavobacterium urumqiense</name>
    <dbReference type="NCBI Taxonomy" id="935224"/>
    <lineage>
        <taxon>Bacteria</taxon>
        <taxon>Pseudomonadati</taxon>
        <taxon>Bacteroidota</taxon>
        <taxon>Flavobacteriia</taxon>
        <taxon>Flavobacteriales</taxon>
        <taxon>Flavobacteriaceae</taxon>
        <taxon>Flavobacterium</taxon>
    </lineage>
</organism>
<feature type="active site" description="Proton acceptor" evidence="5">
    <location>
        <position position="137"/>
    </location>
</feature>
<dbReference type="InterPro" id="IPR020019">
    <property type="entry name" value="AcTrfase_PglD-like"/>
</dbReference>
<evidence type="ECO:0000313" key="9">
    <source>
        <dbReference type="Proteomes" id="UP000236737"/>
    </source>
</evidence>
<feature type="domain" description="PglD N-terminal" evidence="7">
    <location>
        <begin position="2"/>
        <end position="80"/>
    </location>
</feature>
<dbReference type="OrthoDB" id="708224at2"/>
<dbReference type="Proteomes" id="UP000236737">
    <property type="component" value="Unassembled WGS sequence"/>
</dbReference>
<evidence type="ECO:0000256" key="5">
    <source>
        <dbReference type="PIRSR" id="PIRSR620019-1"/>
    </source>
</evidence>
<proteinExistence type="inferred from homology"/>
<evidence type="ECO:0000256" key="4">
    <source>
        <dbReference type="ARBA" id="ARBA00023315"/>
    </source>
</evidence>
<dbReference type="InterPro" id="IPR041561">
    <property type="entry name" value="PglD_N"/>
</dbReference>
<dbReference type="PROSITE" id="PS00101">
    <property type="entry name" value="HEXAPEP_TRANSFERASES"/>
    <property type="match status" value="1"/>
</dbReference>
<evidence type="ECO:0000256" key="3">
    <source>
        <dbReference type="ARBA" id="ARBA00022737"/>
    </source>
</evidence>
<dbReference type="Pfam" id="PF00132">
    <property type="entry name" value="Hexapep"/>
    <property type="match status" value="1"/>
</dbReference>
<name>A0A1H6AS56_9FLAO</name>
<comment type="similarity">
    <text evidence="1">Belongs to the transferase hexapeptide repeat family.</text>
</comment>
<dbReference type="GO" id="GO:0016746">
    <property type="term" value="F:acyltransferase activity"/>
    <property type="evidence" value="ECO:0007669"/>
    <property type="project" value="UniProtKB-KW"/>
</dbReference>
<keyword evidence="2 8" id="KW-0808">Transferase</keyword>
<dbReference type="EMBL" id="FNVP01000019">
    <property type="protein sequence ID" value="SEG51070.1"/>
    <property type="molecule type" value="Genomic_DNA"/>
</dbReference>
<dbReference type="InterPro" id="IPR050179">
    <property type="entry name" value="Trans_hexapeptide_repeat"/>
</dbReference>
<keyword evidence="3" id="KW-0677">Repeat</keyword>
<evidence type="ECO:0000256" key="2">
    <source>
        <dbReference type="ARBA" id="ARBA00022679"/>
    </source>
</evidence>
<reference evidence="9" key="1">
    <citation type="submission" date="2016-10" db="EMBL/GenBank/DDBJ databases">
        <authorList>
            <person name="Varghese N."/>
            <person name="Submissions S."/>
        </authorList>
    </citation>
    <scope>NUCLEOTIDE SEQUENCE [LARGE SCALE GENOMIC DNA]</scope>
    <source>
        <strain evidence="9">CGMCC 1.9230</strain>
    </source>
</reference>
<dbReference type="PANTHER" id="PTHR43300:SF7">
    <property type="entry name" value="UDP-N-ACETYLBACILLOSAMINE N-ACETYLTRANSFERASE"/>
    <property type="match status" value="1"/>
</dbReference>
<dbReference type="InterPro" id="IPR001451">
    <property type="entry name" value="Hexapep"/>
</dbReference>
<evidence type="ECO:0000256" key="6">
    <source>
        <dbReference type="PIRSR" id="PIRSR620019-2"/>
    </source>
</evidence>
<dbReference type="Pfam" id="PF17836">
    <property type="entry name" value="PglD_N"/>
    <property type="match status" value="1"/>
</dbReference>
<dbReference type="SUPFAM" id="SSF51161">
    <property type="entry name" value="Trimeric LpxA-like enzymes"/>
    <property type="match status" value="1"/>
</dbReference>
<feature type="binding site" evidence="6">
    <location>
        <position position="69"/>
    </location>
    <ligand>
        <name>substrate</name>
    </ligand>
</feature>
<gene>
    <name evidence="8" type="ORF">SAMN04488130_11915</name>
</gene>
<evidence type="ECO:0000313" key="8">
    <source>
        <dbReference type="EMBL" id="SEG51070.1"/>
    </source>
</evidence>
<evidence type="ECO:0000259" key="7">
    <source>
        <dbReference type="Pfam" id="PF17836"/>
    </source>
</evidence>
<dbReference type="NCBIfam" id="TIGR03570">
    <property type="entry name" value="NeuD_NnaD"/>
    <property type="match status" value="1"/>
</dbReference>
<protein>
    <submittedName>
        <fullName evidence="8">Sugar O-acyltransferase, sialic acid O-acetyltransferase NeuD family</fullName>
    </submittedName>
</protein>
<dbReference type="CDD" id="cd03360">
    <property type="entry name" value="LbH_AT_putative"/>
    <property type="match status" value="1"/>
</dbReference>
<dbReference type="InterPro" id="IPR018357">
    <property type="entry name" value="Hexapep_transf_CS"/>
</dbReference>
<dbReference type="Gene3D" id="3.40.50.20">
    <property type="match status" value="1"/>
</dbReference>